<dbReference type="AlphaFoldDB" id="A0A843X129"/>
<evidence type="ECO:0000313" key="2">
    <source>
        <dbReference type="EMBL" id="MQM14617.1"/>
    </source>
</evidence>
<name>A0A843X129_COLES</name>
<keyword evidence="3" id="KW-1185">Reference proteome</keyword>
<evidence type="ECO:0000256" key="1">
    <source>
        <dbReference type="SAM" id="MobiDB-lite"/>
    </source>
</evidence>
<comment type="caution">
    <text evidence="2">The sequence shown here is derived from an EMBL/GenBank/DDBJ whole genome shotgun (WGS) entry which is preliminary data.</text>
</comment>
<gene>
    <name evidence="2" type="ORF">Taro_047550</name>
</gene>
<organism evidence="2 3">
    <name type="scientific">Colocasia esculenta</name>
    <name type="common">Wild taro</name>
    <name type="synonym">Arum esculentum</name>
    <dbReference type="NCBI Taxonomy" id="4460"/>
    <lineage>
        <taxon>Eukaryota</taxon>
        <taxon>Viridiplantae</taxon>
        <taxon>Streptophyta</taxon>
        <taxon>Embryophyta</taxon>
        <taxon>Tracheophyta</taxon>
        <taxon>Spermatophyta</taxon>
        <taxon>Magnoliopsida</taxon>
        <taxon>Liliopsida</taxon>
        <taxon>Araceae</taxon>
        <taxon>Aroideae</taxon>
        <taxon>Colocasieae</taxon>
        <taxon>Colocasia</taxon>
    </lineage>
</organism>
<dbReference type="EMBL" id="NMUH01006161">
    <property type="protein sequence ID" value="MQM14617.1"/>
    <property type="molecule type" value="Genomic_DNA"/>
</dbReference>
<evidence type="ECO:0000313" key="3">
    <source>
        <dbReference type="Proteomes" id="UP000652761"/>
    </source>
</evidence>
<sequence>MPDFSTRRHLLPLSSSILSAPARGPCCLPCSASRGGRSPRPTPAPPPPGGIYMEYSSLAPHRSPPRVSPCGSRGTPTGLREVHPPRSPQRVVASGRRTATATGKHAFLGAARVAAAPAGLGLAARRRLLGGEVVFRGRRRGPFKVLEVLLGTALIRPSNPLFLFLLNAVQFLN</sequence>
<protein>
    <submittedName>
        <fullName evidence="2">Uncharacterized protein</fullName>
    </submittedName>
</protein>
<feature type="compositionally biased region" description="Pro residues" evidence="1">
    <location>
        <begin position="40"/>
        <end position="49"/>
    </location>
</feature>
<proteinExistence type="predicted"/>
<dbReference type="Proteomes" id="UP000652761">
    <property type="component" value="Unassembled WGS sequence"/>
</dbReference>
<accession>A0A843X129</accession>
<feature type="region of interest" description="Disordered" evidence="1">
    <location>
        <begin position="30"/>
        <end position="87"/>
    </location>
</feature>
<reference evidence="2" key="1">
    <citation type="submission" date="2017-07" db="EMBL/GenBank/DDBJ databases">
        <title>Taro Niue Genome Assembly and Annotation.</title>
        <authorList>
            <person name="Atibalentja N."/>
            <person name="Keating K."/>
            <person name="Fields C.J."/>
        </authorList>
    </citation>
    <scope>NUCLEOTIDE SEQUENCE</scope>
    <source>
        <strain evidence="2">Niue_2</strain>
        <tissue evidence="2">Leaf</tissue>
    </source>
</reference>